<gene>
    <name evidence="10" type="ORF">SAMN02583745_00606</name>
</gene>
<feature type="domain" description="ABC transmembrane type-1" evidence="9">
    <location>
        <begin position="90"/>
        <end position="273"/>
    </location>
</feature>
<feature type="transmembrane region" description="Helical" evidence="8">
    <location>
        <begin position="18"/>
        <end position="36"/>
    </location>
</feature>
<dbReference type="SUPFAM" id="SSF161098">
    <property type="entry name" value="MetI-like"/>
    <property type="match status" value="1"/>
</dbReference>
<protein>
    <submittedName>
        <fullName evidence="10">Phosphonate transport system permease protein</fullName>
    </submittedName>
</protein>
<dbReference type="CDD" id="cd06261">
    <property type="entry name" value="TM_PBP2"/>
    <property type="match status" value="1"/>
</dbReference>
<dbReference type="EMBL" id="FOHV01000003">
    <property type="protein sequence ID" value="SES81212.1"/>
    <property type="molecule type" value="Genomic_DNA"/>
</dbReference>
<keyword evidence="4" id="KW-0997">Cell inner membrane</keyword>
<dbReference type="NCBIfam" id="TIGR01097">
    <property type="entry name" value="PhnE"/>
    <property type="match status" value="1"/>
</dbReference>
<dbReference type="Proteomes" id="UP000242642">
    <property type="component" value="Unassembled WGS sequence"/>
</dbReference>
<feature type="transmembrane region" description="Helical" evidence="8">
    <location>
        <begin position="96"/>
        <end position="115"/>
    </location>
</feature>
<dbReference type="GO" id="GO:0005886">
    <property type="term" value="C:plasma membrane"/>
    <property type="evidence" value="ECO:0007669"/>
    <property type="project" value="UniProtKB-SubCell"/>
</dbReference>
<dbReference type="PANTHER" id="PTHR30043:SF1">
    <property type="entry name" value="ABC TRANSPORT SYSTEM PERMEASE PROTEIN P69"/>
    <property type="match status" value="1"/>
</dbReference>
<keyword evidence="7 8" id="KW-0472">Membrane</keyword>
<keyword evidence="3" id="KW-1003">Cell membrane</keyword>
<evidence type="ECO:0000259" key="9">
    <source>
        <dbReference type="PROSITE" id="PS50928"/>
    </source>
</evidence>
<keyword evidence="2 8" id="KW-0813">Transport</keyword>
<evidence type="ECO:0000256" key="4">
    <source>
        <dbReference type="ARBA" id="ARBA00022519"/>
    </source>
</evidence>
<evidence type="ECO:0000256" key="5">
    <source>
        <dbReference type="ARBA" id="ARBA00022692"/>
    </source>
</evidence>
<feature type="transmembrane region" description="Helical" evidence="8">
    <location>
        <begin position="255"/>
        <end position="276"/>
    </location>
</feature>
<dbReference type="InterPro" id="IPR000515">
    <property type="entry name" value="MetI-like"/>
</dbReference>
<dbReference type="InterPro" id="IPR005769">
    <property type="entry name" value="PhnE/PtxC"/>
</dbReference>
<evidence type="ECO:0000256" key="1">
    <source>
        <dbReference type="ARBA" id="ARBA00004429"/>
    </source>
</evidence>
<keyword evidence="6 8" id="KW-1133">Transmembrane helix</keyword>
<dbReference type="STRING" id="1123402.SAMN02583745_00606"/>
<evidence type="ECO:0000256" key="7">
    <source>
        <dbReference type="ARBA" id="ARBA00023136"/>
    </source>
</evidence>
<dbReference type="Pfam" id="PF00528">
    <property type="entry name" value="BPD_transp_1"/>
    <property type="match status" value="1"/>
</dbReference>
<dbReference type="PROSITE" id="PS50928">
    <property type="entry name" value="ABC_TM1"/>
    <property type="match status" value="1"/>
</dbReference>
<name>A0A1H9ZJD7_9GAMM</name>
<evidence type="ECO:0000256" key="2">
    <source>
        <dbReference type="ARBA" id="ARBA00022448"/>
    </source>
</evidence>
<evidence type="ECO:0000256" key="3">
    <source>
        <dbReference type="ARBA" id="ARBA00022475"/>
    </source>
</evidence>
<dbReference type="GO" id="GO:0015416">
    <property type="term" value="F:ABC-type phosphonate transporter activity"/>
    <property type="evidence" value="ECO:0007669"/>
    <property type="project" value="InterPro"/>
</dbReference>
<keyword evidence="5 8" id="KW-0812">Transmembrane</keyword>
<sequence>MAFNVYYKTIRNKQKREAMLWSLLFLVLYFSSGYLAEFNLVKIYEGLPKFLDYIRDIIPTLHWNVLFADVKTEGSLAYWGYRLPIQLPLIWETLNIALAATLVSAIISVFLAFVAAKNSPSAKWIKFIVRIIVAFMRTMPELAFALMFVMAFGIGPFAGFLALTIHAIGSLTKLFYEAIETASDKPVKGLQATGANGITRLRFGIWPQIKPLITAYTFMRFEVNFRQSTILGIVGAGGIGQELMLSIKLDRYDQVSITLIMIVLVVTLIDSISGYLRQKIVEGNALEYHANTSKQALQAK</sequence>
<dbReference type="InterPro" id="IPR035906">
    <property type="entry name" value="MetI-like_sf"/>
</dbReference>
<keyword evidence="11" id="KW-1185">Reference proteome</keyword>
<dbReference type="AlphaFoldDB" id="A0A1H9ZJD7"/>
<accession>A0A1H9ZJD7</accession>
<evidence type="ECO:0000256" key="8">
    <source>
        <dbReference type="RuleBase" id="RU363032"/>
    </source>
</evidence>
<evidence type="ECO:0000313" key="11">
    <source>
        <dbReference type="Proteomes" id="UP000242642"/>
    </source>
</evidence>
<dbReference type="PANTHER" id="PTHR30043">
    <property type="entry name" value="PHOSPHONATES TRANSPORT SYSTEM PERMEASE PROTEIN"/>
    <property type="match status" value="1"/>
</dbReference>
<dbReference type="Gene3D" id="1.10.3720.10">
    <property type="entry name" value="MetI-like"/>
    <property type="match status" value="1"/>
</dbReference>
<evidence type="ECO:0000256" key="6">
    <source>
        <dbReference type="ARBA" id="ARBA00022989"/>
    </source>
</evidence>
<dbReference type="RefSeq" id="WP_093317704.1">
    <property type="nucleotide sequence ID" value="NZ_FOHV01000003.1"/>
</dbReference>
<evidence type="ECO:0000313" key="10">
    <source>
        <dbReference type="EMBL" id="SES81212.1"/>
    </source>
</evidence>
<dbReference type="OrthoDB" id="9808005at2"/>
<comment type="similarity">
    <text evidence="8">Belongs to the binding-protein-dependent transport system permease family.</text>
</comment>
<comment type="subcellular location">
    <subcellularLocation>
        <location evidence="1">Cell inner membrane</location>
        <topology evidence="1">Multi-pass membrane protein</topology>
    </subcellularLocation>
    <subcellularLocation>
        <location evidence="8">Cell membrane</location>
        <topology evidence="8">Multi-pass membrane protein</topology>
    </subcellularLocation>
</comment>
<reference evidence="11" key="1">
    <citation type="submission" date="2016-10" db="EMBL/GenBank/DDBJ databases">
        <authorList>
            <person name="Varghese N."/>
            <person name="Submissions S."/>
        </authorList>
    </citation>
    <scope>NUCLEOTIDE SEQUENCE [LARGE SCALE GENOMIC DNA]</scope>
    <source>
        <strain evidence="11">DSM 18579</strain>
    </source>
</reference>
<proteinExistence type="inferred from homology"/>
<organism evidence="10 11">
    <name type="scientific">Thorsellia anophelis DSM 18579</name>
    <dbReference type="NCBI Taxonomy" id="1123402"/>
    <lineage>
        <taxon>Bacteria</taxon>
        <taxon>Pseudomonadati</taxon>
        <taxon>Pseudomonadota</taxon>
        <taxon>Gammaproteobacteria</taxon>
        <taxon>Enterobacterales</taxon>
        <taxon>Thorselliaceae</taxon>
        <taxon>Thorsellia</taxon>
    </lineage>
</organism>